<gene>
    <name evidence="1" type="ORF">GND95_04945</name>
</gene>
<dbReference type="OrthoDB" id="1707731at2"/>
<reference evidence="1 2" key="1">
    <citation type="submission" date="2019-12" db="EMBL/GenBank/DDBJ databases">
        <title>Defluviitalea raffinosedens, isolated from a biogas fermenter, genome sequencing and characterization.</title>
        <authorList>
            <person name="Rettenmaier R."/>
            <person name="Schneider M."/>
            <person name="Neuhaus K."/>
            <person name="Liebl W."/>
            <person name="Zverlov V."/>
        </authorList>
    </citation>
    <scope>NUCLEOTIDE SEQUENCE [LARGE SCALE GENOMIC DNA]</scope>
    <source>
        <strain evidence="1 2">249c-K6</strain>
    </source>
</reference>
<sequence length="116" mass="13970">MINSIMDTRERHEDGHYHIFLKIPRDEFERAYDGNYSNENAADFLTYYLEMRGDDGKPKNIIIKRSEKQDLVEIQADLEYYNNEHTDYNKQLGSFFINNMEPREEVNSLNKFNEHK</sequence>
<dbReference type="EMBL" id="WSLF01000003">
    <property type="protein sequence ID" value="KAE9635495.1"/>
    <property type="molecule type" value="Genomic_DNA"/>
</dbReference>
<dbReference type="RefSeq" id="WP_158739743.1">
    <property type="nucleotide sequence ID" value="NZ_JAFBEP010000001.1"/>
</dbReference>
<name>A0A7C8HIB6_9FIRM</name>
<dbReference type="AlphaFoldDB" id="A0A7C8HIB6"/>
<accession>A0A7C8HIB6</accession>
<dbReference type="Proteomes" id="UP000483018">
    <property type="component" value="Unassembled WGS sequence"/>
</dbReference>
<organism evidence="1 2">
    <name type="scientific">Defluviitalea raffinosedens</name>
    <dbReference type="NCBI Taxonomy" id="1450156"/>
    <lineage>
        <taxon>Bacteria</taxon>
        <taxon>Bacillati</taxon>
        <taxon>Bacillota</taxon>
        <taxon>Clostridia</taxon>
        <taxon>Lachnospirales</taxon>
        <taxon>Defluviitaleaceae</taxon>
        <taxon>Defluviitalea</taxon>
    </lineage>
</organism>
<evidence type="ECO:0000313" key="1">
    <source>
        <dbReference type="EMBL" id="KAE9635495.1"/>
    </source>
</evidence>
<protein>
    <submittedName>
        <fullName evidence="1">Uncharacterized protein</fullName>
    </submittedName>
</protein>
<proteinExistence type="predicted"/>
<keyword evidence="2" id="KW-1185">Reference proteome</keyword>
<evidence type="ECO:0000313" key="2">
    <source>
        <dbReference type="Proteomes" id="UP000483018"/>
    </source>
</evidence>
<comment type="caution">
    <text evidence="1">The sequence shown here is derived from an EMBL/GenBank/DDBJ whole genome shotgun (WGS) entry which is preliminary data.</text>
</comment>